<keyword evidence="2" id="KW-1133">Transmembrane helix</keyword>
<keyword evidence="5" id="KW-1185">Reference proteome</keyword>
<reference evidence="4 5" key="1">
    <citation type="submission" date="2020-08" db="EMBL/GenBank/DDBJ databases">
        <title>Genome public.</title>
        <authorList>
            <person name="Liu C."/>
            <person name="Sun Q."/>
        </authorList>
    </citation>
    <scope>NUCLEOTIDE SEQUENCE [LARGE SCALE GENOMIC DNA]</scope>
    <source>
        <strain evidence="4 5">NSJ-9</strain>
    </source>
</reference>
<gene>
    <name evidence="4" type="ORF">H8R94_02200</name>
</gene>
<evidence type="ECO:0000256" key="2">
    <source>
        <dbReference type="SAM" id="Phobius"/>
    </source>
</evidence>
<dbReference type="Gene3D" id="3.40.630.190">
    <property type="entry name" value="LCP protein"/>
    <property type="match status" value="1"/>
</dbReference>
<keyword evidence="2" id="KW-0812">Transmembrane</keyword>
<keyword evidence="2" id="KW-0472">Membrane</keyword>
<dbReference type="InterPro" id="IPR050922">
    <property type="entry name" value="LytR/CpsA/Psr_CW_biosynth"/>
</dbReference>
<feature type="domain" description="Cell envelope-related transcriptional attenuator" evidence="3">
    <location>
        <begin position="75"/>
        <end position="233"/>
    </location>
</feature>
<dbReference type="RefSeq" id="WP_118534675.1">
    <property type="nucleotide sequence ID" value="NZ_JACOPG010000001.1"/>
</dbReference>
<dbReference type="InterPro" id="IPR004474">
    <property type="entry name" value="LytR_CpsA_psr"/>
</dbReference>
<dbReference type="PANTHER" id="PTHR33392:SF6">
    <property type="entry name" value="POLYISOPRENYL-TEICHOIC ACID--PEPTIDOGLYCAN TEICHOIC ACID TRANSFERASE TAGU"/>
    <property type="match status" value="1"/>
</dbReference>
<dbReference type="NCBIfam" id="TIGR00350">
    <property type="entry name" value="lytR_cpsA_psr"/>
    <property type="match status" value="1"/>
</dbReference>
<dbReference type="Proteomes" id="UP000643810">
    <property type="component" value="Unassembled WGS sequence"/>
</dbReference>
<dbReference type="EMBL" id="JACOPG010000001">
    <property type="protein sequence ID" value="MBC5685434.1"/>
    <property type="molecule type" value="Genomic_DNA"/>
</dbReference>
<sequence>MEERKNKKKKKKMSYKKRIAIIVIALLAAITLLIAYLFLGNSGKDEKTDAMLDGYTTIAFFGVDNRSNGNFDSGNSDTIMLCNINNYTKQVELVSVYRDTLMDVDGEETFRKCNYAFNHGGIDSALAMLNRNLDLNITDYVAVDFMALVAAVDAVDGIDIELTDAEAEAMNGGYIGEVGAIVGKDANPVSAGSQHLDGVQATAYCRIRSTAGDDFRRTERQRTVLTQIIAKAKSASPTQLASLITGVFPDVDTSIDMDQLLYLAKNMMDYDLGETKGFPFSKTTDRFGDSIGDAVVPCSLESNVVLLHQELYEDSEYQAPDSLKKISDGLIDFTGYGAGDGDGS</sequence>
<feature type="transmembrane region" description="Helical" evidence="2">
    <location>
        <begin position="20"/>
        <end position="39"/>
    </location>
</feature>
<dbReference type="PANTHER" id="PTHR33392">
    <property type="entry name" value="POLYISOPRENYL-TEICHOIC ACID--PEPTIDOGLYCAN TEICHOIC ACID TRANSFERASE TAGU"/>
    <property type="match status" value="1"/>
</dbReference>
<evidence type="ECO:0000256" key="1">
    <source>
        <dbReference type="ARBA" id="ARBA00006068"/>
    </source>
</evidence>
<evidence type="ECO:0000313" key="4">
    <source>
        <dbReference type="EMBL" id="MBC5685434.1"/>
    </source>
</evidence>
<dbReference type="Pfam" id="PF03816">
    <property type="entry name" value="LytR_cpsA_psr"/>
    <property type="match status" value="1"/>
</dbReference>
<accession>A0ABR7GDE5</accession>
<comment type="caution">
    <text evidence="4">The sequence shown here is derived from an EMBL/GenBank/DDBJ whole genome shotgun (WGS) entry which is preliminary data.</text>
</comment>
<organism evidence="4 5">
    <name type="scientific">Roseburia lenta</name>
    <dbReference type="NCBI Taxonomy" id="2763061"/>
    <lineage>
        <taxon>Bacteria</taxon>
        <taxon>Bacillati</taxon>
        <taxon>Bacillota</taxon>
        <taxon>Clostridia</taxon>
        <taxon>Lachnospirales</taxon>
        <taxon>Lachnospiraceae</taxon>
        <taxon>Roseburia</taxon>
    </lineage>
</organism>
<evidence type="ECO:0000313" key="5">
    <source>
        <dbReference type="Proteomes" id="UP000643810"/>
    </source>
</evidence>
<comment type="similarity">
    <text evidence="1">Belongs to the LytR/CpsA/Psr (LCP) family.</text>
</comment>
<protein>
    <submittedName>
        <fullName evidence="4">LCP family protein</fullName>
    </submittedName>
</protein>
<name>A0ABR7GDE5_9FIRM</name>
<proteinExistence type="inferred from homology"/>
<evidence type="ECO:0000259" key="3">
    <source>
        <dbReference type="Pfam" id="PF03816"/>
    </source>
</evidence>